<reference evidence="2" key="1">
    <citation type="submission" date="2016-01" db="EMBL/GenBank/DDBJ databases">
        <title>Genome sequencing of Roseivirga ehrenbergii KMM 6017.</title>
        <authorList>
            <person name="Selvaratnam C."/>
            <person name="Thevarajoo S."/>
            <person name="Goh K.M."/>
            <person name="Ee R."/>
            <person name="Chan K.-G."/>
            <person name="Chong C.S."/>
        </authorList>
    </citation>
    <scope>NUCLEOTIDE SEQUENCE [LARGE SCALE GENOMIC DNA]</scope>
    <source>
        <strain evidence="2">KMM 6017</strain>
    </source>
</reference>
<feature type="transmembrane region" description="Helical" evidence="1">
    <location>
        <begin position="25"/>
        <end position="45"/>
    </location>
</feature>
<dbReference type="EMBL" id="LQZQ01000002">
    <property type="protein sequence ID" value="KYG81538.1"/>
    <property type="molecule type" value="Genomic_DNA"/>
</dbReference>
<dbReference type="STRING" id="279360.MB14_13205"/>
<evidence type="ECO:0000313" key="3">
    <source>
        <dbReference type="Proteomes" id="UP000075583"/>
    </source>
</evidence>
<proteinExistence type="predicted"/>
<name>A0A150XRZ7_ROSEK</name>
<keyword evidence="1" id="KW-1133">Transmembrane helix</keyword>
<evidence type="ECO:0000256" key="1">
    <source>
        <dbReference type="SAM" id="Phobius"/>
    </source>
</evidence>
<protein>
    <submittedName>
        <fullName evidence="2">Uncharacterized protein</fullName>
    </submittedName>
</protein>
<keyword evidence="1" id="KW-0812">Transmembrane</keyword>
<sequence length="79" mass="8990">MLENDYASSLNEVSHSTTLMNTRKLLGFVFLILGLVSLLTIVLMPKNESTAVYFKLAYIIPPFCLIVSYFAFKRKTKHS</sequence>
<dbReference type="Proteomes" id="UP000075583">
    <property type="component" value="Unassembled WGS sequence"/>
</dbReference>
<keyword evidence="1" id="KW-0472">Membrane</keyword>
<organism evidence="2 3">
    <name type="scientific">Roseivirga ehrenbergii (strain DSM 102268 / JCM 13514 / KCTC 12282 / NCIMB 14502 / KMM 6017)</name>
    <dbReference type="NCBI Taxonomy" id="279360"/>
    <lineage>
        <taxon>Bacteria</taxon>
        <taxon>Pseudomonadati</taxon>
        <taxon>Bacteroidota</taxon>
        <taxon>Cytophagia</taxon>
        <taxon>Cytophagales</taxon>
        <taxon>Roseivirgaceae</taxon>
        <taxon>Roseivirga</taxon>
    </lineage>
</organism>
<keyword evidence="3" id="KW-1185">Reference proteome</keyword>
<gene>
    <name evidence="2" type="ORF">MB14_13205</name>
</gene>
<evidence type="ECO:0000313" key="2">
    <source>
        <dbReference type="EMBL" id="KYG81538.1"/>
    </source>
</evidence>
<feature type="transmembrane region" description="Helical" evidence="1">
    <location>
        <begin position="51"/>
        <end position="72"/>
    </location>
</feature>
<dbReference type="AlphaFoldDB" id="A0A150XRZ7"/>
<comment type="caution">
    <text evidence="2">The sequence shown here is derived from an EMBL/GenBank/DDBJ whole genome shotgun (WGS) entry which is preliminary data.</text>
</comment>
<accession>A0A150XRZ7</accession>